<sequence length="139" mass="15615">MQNLRACPLVEFIHRRYITFPDTRASIGRNTMEFYEIARFPGVTGCIDGTHIPIRSPGGDRAEVFRNRKGYFSINCQATGNLSGLLLGDSAHAQSRFMFTPVPEPNNIADQAYNAAQVRTRNVVERTFGQWNNASVAYK</sequence>
<organism evidence="1 2">
    <name type="scientific">Photinus pyralis</name>
    <name type="common">Common eastern firefly</name>
    <name type="synonym">Lampyris pyralis</name>
    <dbReference type="NCBI Taxonomy" id="7054"/>
    <lineage>
        <taxon>Eukaryota</taxon>
        <taxon>Metazoa</taxon>
        <taxon>Ecdysozoa</taxon>
        <taxon>Arthropoda</taxon>
        <taxon>Hexapoda</taxon>
        <taxon>Insecta</taxon>
        <taxon>Pterygota</taxon>
        <taxon>Neoptera</taxon>
        <taxon>Endopterygota</taxon>
        <taxon>Coleoptera</taxon>
        <taxon>Polyphaga</taxon>
        <taxon>Elateriformia</taxon>
        <taxon>Elateroidea</taxon>
        <taxon>Lampyridae</taxon>
        <taxon>Lampyrinae</taxon>
        <taxon>Photinus</taxon>
    </lineage>
</organism>
<dbReference type="Proteomes" id="UP000327044">
    <property type="component" value="Unassembled WGS sequence"/>
</dbReference>
<dbReference type="InParanoid" id="A0A5N4B0L6"/>
<evidence type="ECO:0000313" key="1">
    <source>
        <dbReference type="EMBL" id="KAB0803093.1"/>
    </source>
</evidence>
<dbReference type="EMBL" id="VVIM01000001">
    <property type="protein sequence ID" value="KAB0803093.1"/>
    <property type="molecule type" value="Genomic_DNA"/>
</dbReference>
<accession>A0A5N4B0L6</accession>
<protein>
    <recommendedName>
        <fullName evidence="3">DDE Tnp4 domain-containing protein</fullName>
    </recommendedName>
</protein>
<proteinExistence type="predicted"/>
<keyword evidence="2" id="KW-1185">Reference proteome</keyword>
<comment type="caution">
    <text evidence="1">The sequence shown here is derived from an EMBL/GenBank/DDBJ whole genome shotgun (WGS) entry which is preliminary data.</text>
</comment>
<name>A0A5N4B0L6_PHOPY</name>
<evidence type="ECO:0008006" key="3">
    <source>
        <dbReference type="Google" id="ProtNLM"/>
    </source>
</evidence>
<dbReference type="AlphaFoldDB" id="A0A5N4B0L6"/>
<gene>
    <name evidence="1" type="ORF">PPYR_00063</name>
</gene>
<evidence type="ECO:0000313" key="2">
    <source>
        <dbReference type="Proteomes" id="UP000327044"/>
    </source>
</evidence>
<reference evidence="1 2" key="1">
    <citation type="journal article" date="2018" name="Elife">
        <title>Firefly genomes illuminate parallel origins of bioluminescence in beetles.</title>
        <authorList>
            <person name="Fallon T.R."/>
            <person name="Lower S.E."/>
            <person name="Chang C.H."/>
            <person name="Bessho-Uehara M."/>
            <person name="Martin G.J."/>
            <person name="Bewick A.J."/>
            <person name="Behringer M."/>
            <person name="Debat H.J."/>
            <person name="Wong I."/>
            <person name="Day J.C."/>
            <person name="Suvorov A."/>
            <person name="Silva C.J."/>
            <person name="Stanger-Hall K.F."/>
            <person name="Hall D.W."/>
            <person name="Schmitz R.J."/>
            <person name="Nelson D.R."/>
            <person name="Lewis S.M."/>
            <person name="Shigenobu S."/>
            <person name="Bybee S.M."/>
            <person name="Larracuente A.M."/>
            <person name="Oba Y."/>
            <person name="Weng J.K."/>
        </authorList>
    </citation>
    <scope>NUCLEOTIDE SEQUENCE [LARGE SCALE GENOMIC DNA]</scope>
    <source>
        <strain evidence="1">1611_PpyrPB1</strain>
        <tissue evidence="1">Whole body</tissue>
    </source>
</reference>